<dbReference type="SUPFAM" id="SSF47323">
    <property type="entry name" value="Anticodon-binding domain of a subclass of class I aminoacyl-tRNA synthetases"/>
    <property type="match status" value="2"/>
</dbReference>
<evidence type="ECO:0000256" key="2">
    <source>
        <dbReference type="ARBA" id="ARBA00004514"/>
    </source>
</evidence>
<keyword evidence="21" id="KW-1185">Reference proteome</keyword>
<comment type="subunit">
    <text evidence="15">Part of a multisubunit complex that groups tRNA ligases for Arg (RARS1), Asp (DARS1), Gln (QARS1), Ile (IARS1), Leu (LARS1), Lys (KARS1), Met (MARS1) the bifunctional ligase for Glu and Pro (EPRS1) and the auxiliary subunits AIMP1/p43, AIMP2/p38 and EEF1E1/p18.</text>
</comment>
<dbReference type="PROSITE" id="PS00178">
    <property type="entry name" value="AA_TRNA_LIGASE_I"/>
    <property type="match status" value="1"/>
</dbReference>
<accession>A0A074ZLZ2</accession>
<evidence type="ECO:0000313" key="21">
    <source>
        <dbReference type="Proteomes" id="UP000054324"/>
    </source>
</evidence>
<dbReference type="GO" id="GO:0006428">
    <property type="term" value="P:isoleucyl-tRNA aminoacylation"/>
    <property type="evidence" value="ECO:0007669"/>
    <property type="project" value="InterPro"/>
</dbReference>
<gene>
    <name evidence="20" type="ORF">T265_07943</name>
</gene>
<dbReference type="InterPro" id="IPR002301">
    <property type="entry name" value="Ile-tRNA-ligase"/>
</dbReference>
<keyword evidence="11" id="KW-0007">Acetylation</keyword>
<dbReference type="PRINTS" id="PR00984">
    <property type="entry name" value="TRNASYNTHILE"/>
</dbReference>
<evidence type="ECO:0000256" key="13">
    <source>
        <dbReference type="ARBA" id="ARBA00032665"/>
    </source>
</evidence>
<evidence type="ECO:0000256" key="4">
    <source>
        <dbReference type="ARBA" id="ARBA00013165"/>
    </source>
</evidence>
<dbReference type="FunFam" id="3.40.50.620:FF:000414">
    <property type="entry name" value="Isoleucine--tRNA ligase, cytoplasmic-like"/>
    <property type="match status" value="1"/>
</dbReference>
<dbReference type="InterPro" id="IPR013155">
    <property type="entry name" value="M/V/L/I-tRNA-synth_anticd-bd"/>
</dbReference>
<dbReference type="OrthoDB" id="1706657at2759"/>
<keyword evidence="9 17" id="KW-0067">ATP-binding</keyword>
<dbReference type="Pfam" id="PF19302">
    <property type="entry name" value="DUF5915"/>
    <property type="match status" value="1"/>
</dbReference>
<dbReference type="InterPro" id="IPR009080">
    <property type="entry name" value="tRNAsynth_Ia_anticodon-bd"/>
</dbReference>
<evidence type="ECO:0000256" key="16">
    <source>
        <dbReference type="ARBA" id="ARBA00069879"/>
    </source>
</evidence>
<dbReference type="GO" id="GO:0000049">
    <property type="term" value="F:tRNA binding"/>
    <property type="evidence" value="ECO:0007669"/>
    <property type="project" value="InterPro"/>
</dbReference>
<dbReference type="KEGG" id="ovi:T265_07943"/>
<dbReference type="HAMAP" id="MF_02003">
    <property type="entry name" value="Ile_tRNA_synth_type2"/>
    <property type="match status" value="1"/>
</dbReference>
<dbReference type="Gene3D" id="1.10.730.10">
    <property type="entry name" value="Isoleucyl-tRNA Synthetase, Domain 1"/>
    <property type="match status" value="1"/>
</dbReference>
<evidence type="ECO:0000256" key="10">
    <source>
        <dbReference type="ARBA" id="ARBA00022917"/>
    </source>
</evidence>
<dbReference type="CDD" id="cd07961">
    <property type="entry name" value="Anticodon_Ia_Ile_ABEc"/>
    <property type="match status" value="1"/>
</dbReference>
<dbReference type="InterPro" id="IPR002300">
    <property type="entry name" value="aa-tRNA-synth_Ia"/>
</dbReference>
<dbReference type="EC" id="6.1.1.5" evidence="4"/>
<evidence type="ECO:0000256" key="1">
    <source>
        <dbReference type="ARBA" id="ARBA00003170"/>
    </source>
</evidence>
<dbReference type="InterPro" id="IPR033709">
    <property type="entry name" value="Anticodon_Ile_ABEc"/>
</dbReference>
<dbReference type="Gene3D" id="3.40.50.620">
    <property type="entry name" value="HUPs"/>
    <property type="match status" value="2"/>
</dbReference>
<dbReference type="InterPro" id="IPR001412">
    <property type="entry name" value="aa-tRNA-synth_I_CS"/>
</dbReference>
<dbReference type="SUPFAM" id="SSF50677">
    <property type="entry name" value="ValRS/IleRS/LeuRS editing domain"/>
    <property type="match status" value="1"/>
</dbReference>
<dbReference type="InterPro" id="IPR023586">
    <property type="entry name" value="Ile-tRNA-ligase_type2"/>
</dbReference>
<feature type="domain" description="Aminoacyl-tRNA synthetase class Ia" evidence="18">
    <location>
        <begin position="20"/>
        <end position="646"/>
    </location>
</feature>
<evidence type="ECO:0000259" key="18">
    <source>
        <dbReference type="Pfam" id="PF00133"/>
    </source>
</evidence>
<dbReference type="GO" id="GO:0002161">
    <property type="term" value="F:aminoacyl-tRNA deacylase activity"/>
    <property type="evidence" value="ECO:0007669"/>
    <property type="project" value="InterPro"/>
</dbReference>
<dbReference type="GeneID" id="20322122"/>
<dbReference type="STRING" id="6198.A0A074ZLZ2"/>
<dbReference type="GO" id="GO:0005829">
    <property type="term" value="C:cytosol"/>
    <property type="evidence" value="ECO:0007669"/>
    <property type="project" value="UniProtKB-SubCell"/>
</dbReference>
<dbReference type="SUPFAM" id="SSF52374">
    <property type="entry name" value="Nucleotidylyl transferase"/>
    <property type="match status" value="1"/>
</dbReference>
<keyword evidence="10 17" id="KW-0648">Protein biosynthesis</keyword>
<dbReference type="CDD" id="cd00818">
    <property type="entry name" value="IleRS_core"/>
    <property type="match status" value="1"/>
</dbReference>
<dbReference type="RefSeq" id="XP_009171872.1">
    <property type="nucleotide sequence ID" value="XM_009173608.1"/>
</dbReference>
<reference evidence="20 21" key="1">
    <citation type="submission" date="2013-11" db="EMBL/GenBank/DDBJ databases">
        <title>Opisthorchis viverrini - life in the bile duct.</title>
        <authorList>
            <person name="Young N.D."/>
            <person name="Nagarajan N."/>
            <person name="Lin S.J."/>
            <person name="Korhonen P.K."/>
            <person name="Jex A.R."/>
            <person name="Hall R.S."/>
            <person name="Safavi-Hemami H."/>
            <person name="Kaewkong W."/>
            <person name="Bertrand D."/>
            <person name="Gao S."/>
            <person name="Seet Q."/>
            <person name="Wongkham S."/>
            <person name="Teh B.T."/>
            <person name="Wongkham C."/>
            <person name="Intapan P.M."/>
            <person name="Maleewong W."/>
            <person name="Yang X."/>
            <person name="Hu M."/>
            <person name="Wang Z."/>
            <person name="Hofmann A."/>
            <person name="Sternberg P.W."/>
            <person name="Tan P."/>
            <person name="Wang J."/>
            <person name="Gasser R.B."/>
        </authorList>
    </citation>
    <scope>NUCLEOTIDE SEQUENCE [LARGE SCALE GENOMIC DNA]</scope>
</reference>
<dbReference type="GO" id="GO:0004822">
    <property type="term" value="F:isoleucine-tRNA ligase activity"/>
    <property type="evidence" value="ECO:0007669"/>
    <property type="project" value="UniProtKB-EC"/>
</dbReference>
<dbReference type="FunFam" id="1.10.730.10:FF:000004">
    <property type="entry name" value="Isoleucyl-tRNA synthetase, cytoplasmic"/>
    <property type="match status" value="1"/>
</dbReference>
<evidence type="ECO:0000259" key="19">
    <source>
        <dbReference type="Pfam" id="PF08264"/>
    </source>
</evidence>
<evidence type="ECO:0000256" key="17">
    <source>
        <dbReference type="RuleBase" id="RU363035"/>
    </source>
</evidence>
<evidence type="ECO:0000256" key="3">
    <source>
        <dbReference type="ARBA" id="ARBA00005594"/>
    </source>
</evidence>
<keyword evidence="8 17" id="KW-0547">Nucleotide-binding</keyword>
<evidence type="ECO:0000256" key="7">
    <source>
        <dbReference type="ARBA" id="ARBA00022598"/>
    </source>
</evidence>
<dbReference type="InterPro" id="IPR014729">
    <property type="entry name" value="Rossmann-like_a/b/a_fold"/>
</dbReference>
<evidence type="ECO:0000256" key="8">
    <source>
        <dbReference type="ARBA" id="ARBA00022741"/>
    </source>
</evidence>
<dbReference type="GO" id="GO:0005524">
    <property type="term" value="F:ATP binding"/>
    <property type="evidence" value="ECO:0007669"/>
    <property type="project" value="UniProtKB-KW"/>
</dbReference>
<dbReference type="CTD" id="20322122"/>
<evidence type="ECO:0000313" key="20">
    <source>
        <dbReference type="EMBL" id="KER24385.1"/>
    </source>
</evidence>
<dbReference type="Pfam" id="PF00133">
    <property type="entry name" value="tRNA-synt_1"/>
    <property type="match status" value="1"/>
</dbReference>
<evidence type="ECO:0000256" key="14">
    <source>
        <dbReference type="ARBA" id="ARBA00048359"/>
    </source>
</evidence>
<dbReference type="NCBIfam" id="TIGR00392">
    <property type="entry name" value="ileS"/>
    <property type="match status" value="1"/>
</dbReference>
<evidence type="ECO:0000256" key="11">
    <source>
        <dbReference type="ARBA" id="ARBA00022990"/>
    </source>
</evidence>
<feature type="domain" description="Methionyl/Valyl/Leucyl/Isoleucyl-tRNA synthetase anticodon-binding" evidence="19">
    <location>
        <begin position="702"/>
        <end position="874"/>
    </location>
</feature>
<keyword evidence="7 17" id="KW-0436">Ligase</keyword>
<organism evidence="20 21">
    <name type="scientific">Opisthorchis viverrini</name>
    <name type="common">Southeast Asian liver fluke</name>
    <dbReference type="NCBI Taxonomy" id="6198"/>
    <lineage>
        <taxon>Eukaryota</taxon>
        <taxon>Metazoa</taxon>
        <taxon>Spiralia</taxon>
        <taxon>Lophotrochozoa</taxon>
        <taxon>Platyhelminthes</taxon>
        <taxon>Trematoda</taxon>
        <taxon>Digenea</taxon>
        <taxon>Opisthorchiida</taxon>
        <taxon>Opisthorchiata</taxon>
        <taxon>Opisthorchiidae</taxon>
        <taxon>Opisthorchis</taxon>
    </lineage>
</organism>
<keyword evidence="12 17" id="KW-0030">Aminoacyl-tRNA synthetase</keyword>
<comment type="function">
    <text evidence="1">Catalyzes the specific attachment of an amino acid to its cognate tRNA in a 2 step reaction: the amino acid (AA) is first activated by ATP to form AA-AMP and then transferred to the acceptor end of the tRNA.</text>
</comment>
<evidence type="ECO:0000256" key="15">
    <source>
        <dbReference type="ARBA" id="ARBA00063494"/>
    </source>
</evidence>
<name>A0A074ZLZ2_OPIVI</name>
<dbReference type="FunFam" id="3.40.50.620:FF:000050">
    <property type="entry name" value="Isoleucyl-tRNA synthetase,cytoplasmic"/>
    <property type="match status" value="1"/>
</dbReference>
<comment type="subcellular location">
    <subcellularLocation>
        <location evidence="2">Cytoplasm</location>
        <location evidence="2">Cytosol</location>
    </subcellularLocation>
</comment>
<evidence type="ECO:0000256" key="12">
    <source>
        <dbReference type="ARBA" id="ARBA00023146"/>
    </source>
</evidence>
<keyword evidence="5" id="KW-0963">Cytoplasm</keyword>
<evidence type="ECO:0000256" key="5">
    <source>
        <dbReference type="ARBA" id="ARBA00022490"/>
    </source>
</evidence>
<evidence type="ECO:0000256" key="9">
    <source>
        <dbReference type="ARBA" id="ARBA00022840"/>
    </source>
</evidence>
<keyword evidence="6" id="KW-0597">Phosphoprotein</keyword>
<comment type="catalytic activity">
    <reaction evidence="14">
        <text>tRNA(Ile) + L-isoleucine + ATP = L-isoleucyl-tRNA(Ile) + AMP + diphosphate</text>
        <dbReference type="Rhea" id="RHEA:11060"/>
        <dbReference type="Rhea" id="RHEA-COMP:9666"/>
        <dbReference type="Rhea" id="RHEA-COMP:9695"/>
        <dbReference type="ChEBI" id="CHEBI:30616"/>
        <dbReference type="ChEBI" id="CHEBI:33019"/>
        <dbReference type="ChEBI" id="CHEBI:58045"/>
        <dbReference type="ChEBI" id="CHEBI:78442"/>
        <dbReference type="ChEBI" id="CHEBI:78528"/>
        <dbReference type="ChEBI" id="CHEBI:456215"/>
        <dbReference type="EC" id="6.1.1.5"/>
    </reaction>
</comment>
<dbReference type="PANTHER" id="PTHR42780:SF1">
    <property type="entry name" value="ISOLEUCINE--TRNA LIGASE, CYTOPLASMIC"/>
    <property type="match status" value="1"/>
</dbReference>
<comment type="similarity">
    <text evidence="3 17">Belongs to the class-I aminoacyl-tRNA synthetase family.</text>
</comment>
<dbReference type="PANTHER" id="PTHR42780">
    <property type="entry name" value="SOLEUCYL-TRNA SYNTHETASE"/>
    <property type="match status" value="1"/>
</dbReference>
<protein>
    <recommendedName>
        <fullName evidence="16">Isoleucine--tRNA ligase, cytoplasmic</fullName>
        <ecNumber evidence="4">6.1.1.5</ecNumber>
    </recommendedName>
    <alternativeName>
        <fullName evidence="13">Isoleucyl-tRNA synthetase</fullName>
    </alternativeName>
</protein>
<proteinExistence type="inferred from homology"/>
<dbReference type="InterPro" id="IPR009008">
    <property type="entry name" value="Val/Leu/Ile-tRNA-synth_edit"/>
</dbReference>
<sequence>MSEVSQLPASVNFPEEEVVILEYWEKQKIFQTCLKQSSNRPRYTFYDGPPFATGLPHYGHLLAGTIKDIIPRYAHQSGFHVDRRFGWDCHGLPVEYEVDKEYGITGPDDVAKMGIKAYNDKCRAIVMKYSEQWEHVTRRLGRWIDFENDYRTMYPWFMESVWWVFKQLFDKGLVYRGVKVMPFSTACATPLSNFEAGQNYRDVQDPASKIRTRLFDTYSHYDHPDVELVAWTTTPWTLVSNLALCVHPDKEYVKLYDKQLKRTFILMNARLPILYRDTGYEIIETFLGKELEGLKYKPIFDYFVHLKQERNAFRVLCDTYVTEDVGTGVVHQAPYFGEDDYRVCTAHGIIWKDASIVCPVDATGCFTAEISDFAGMYVKEADKLICQNLKKRGRMVHQSTVNHSYPFCWRSDTPLIYKAVPTWFIRVECLIDKLLENNDKCHWVPNFVREGRFANWLRDARDWAVSRNRFWGTPVPLWVSEDLEEVVCIGSIDELAKLSGVTVTDLHRENIDHLTIPSRTGRGVLRRVSEVFDCWFESGSMPYAQIHYPFENAKEFAERFPADFIAEGIDQTRGWFYTLLVLSTALFDKPPFKHLIVNGIVLASDGQKMSKRLKNYPDPLDVIQRHGADALRLYLINSPVVRAQNLRFFESGVHDVVKDVFLPWYNAFRFLIESSIVPYERSTGQAFTVTPDSVPQTDNFMDRWILSFTQSLILFVHAELAEYRLYTVVPRLVKFIDHLVNWYVRMNRRRLKGDAAKNEDDWRAALHTLIHVLFQMICLLAPFTPFITEFLYQRLRSRIDFKENLKDHAGLPIGYCRQTGAPESVHFLPVPQANKALIFTDIEETVAWMQATVELGRIIRTRVNLPLKAPLHEAIVIQSDPIVRKQIESAKAYIVERGARDSFHENLLYLVSDHAGLPIGYCRQTGAPESVHFLPVPQANKALIFTDIEETVAWMQATVELGRIIRTRVNLPLKAPLHEAIVIQSDPIVRKQIESAKAYIVEELNVRILTVTDDKERYGVQLRGVLNHRVLGSRLKQDYKSVVETVKNMPSSELEKFVQTGSITVCGHVLSEDELSVVYTTSGGGVAEGEKKGKVAAKTEQVKAGPAVTQHYETASDARGLLVILDTTADPELEEERLARELVNRIQRTRKKAQLVPENPIVIVVSTDSTVLQRVASPTSKLMPLIQSTIKQPITVTPTRICPTGDQELSVFGWAALPSGWTLGAEIIRETVSIPPDDFELVLFSRTDGSSGSSKTAPAIPVLSHPHGAADAHVDVIHRLTGKKCSVMLSDSQSNLLVTDSDDLLRKIRCVFGWPTSSNLRLFKSTSEQLEHISPRHLLSLNGKTLYAGVLIPSS</sequence>
<dbReference type="Pfam" id="PF08264">
    <property type="entry name" value="Anticodon_1"/>
    <property type="match status" value="1"/>
</dbReference>
<dbReference type="EMBL" id="KL596812">
    <property type="protein sequence ID" value="KER24385.1"/>
    <property type="molecule type" value="Genomic_DNA"/>
</dbReference>
<dbReference type="Proteomes" id="UP000054324">
    <property type="component" value="Unassembled WGS sequence"/>
</dbReference>
<evidence type="ECO:0000256" key="6">
    <source>
        <dbReference type="ARBA" id="ARBA00022553"/>
    </source>
</evidence>
<dbReference type="GO" id="GO:0017101">
    <property type="term" value="C:aminoacyl-tRNA synthetase multienzyme complex"/>
    <property type="evidence" value="ECO:0007669"/>
    <property type="project" value="UniProtKB-ARBA"/>
</dbReference>